<feature type="region of interest" description="Disordered" evidence="3">
    <location>
        <begin position="144"/>
        <end position="180"/>
    </location>
</feature>
<reference evidence="5" key="5">
    <citation type="journal article" date="2021" name="G3 (Bethesda)">
        <title>Aegilops tauschii genome assembly Aet v5.0 features greater sequence contiguity and improved annotation.</title>
        <authorList>
            <person name="Wang L."/>
            <person name="Zhu T."/>
            <person name="Rodriguez J.C."/>
            <person name="Deal K.R."/>
            <person name="Dubcovsky J."/>
            <person name="McGuire P.E."/>
            <person name="Lux T."/>
            <person name="Spannagl M."/>
            <person name="Mayer K.F.X."/>
            <person name="Baldrich P."/>
            <person name="Meyers B.C."/>
            <person name="Huo N."/>
            <person name="Gu Y.Q."/>
            <person name="Zhou H."/>
            <person name="Devos K.M."/>
            <person name="Bennetzen J.L."/>
            <person name="Unver T."/>
            <person name="Budak H."/>
            <person name="Gulick P.J."/>
            <person name="Galiba G."/>
            <person name="Kalapos B."/>
            <person name="Nelson D.R."/>
            <person name="Li P."/>
            <person name="You F.M."/>
            <person name="Luo M.C."/>
            <person name="Dvorak J."/>
        </authorList>
    </citation>
    <scope>NUCLEOTIDE SEQUENCE [LARGE SCALE GENOMIC DNA]</scope>
    <source>
        <strain evidence="5">cv. AL8/78</strain>
    </source>
</reference>
<name>A0A453EE93_AEGTS</name>
<sequence length="423" mass="45091">MAISRLSVLVAALACCCLARPAQCGGGGGGQNYTSMFSFGDSLTDTGNLLVSSPLSFNIVGHFPYGMTYFHRPTGRCSDGRLVVDFLGACRPLPIFSFPVTFQPILSSFLWPQRKRSGCRCCSRTCRAGRTSGRASTSLWAAPRPWIRPSSRGSGRPTSSGRTCRSACSSTGSRSSSLYSAAHPKIARSISAGRSSSWGRLGGTTTTTPSSRARPWTTPNPTSPPSPPPSSTQPRCAEPHSLVLHCLTSAVLTLLVVCALAQRLIKGGAMHLVVPGNLPMGCSSAYLTLHPGRSRGDYDAVGCLKTYNDFAQRHNAMVQQKLQVLRLKYPEARIMYADYYGAAMAFAKNPKQFGFKQGPLKTCCGGGGPYNFNPKASCGVRGSSVCADPSAYANWDGVHLTEAAYHAIADSILHGPYTSPRLL</sequence>
<accession>A0A453EE93</accession>
<dbReference type="PANTHER" id="PTHR22835">
    <property type="entry name" value="ZINC FINGER FYVE DOMAIN CONTAINING PROTEIN"/>
    <property type="match status" value="1"/>
</dbReference>
<evidence type="ECO:0008006" key="7">
    <source>
        <dbReference type="Google" id="ProtNLM"/>
    </source>
</evidence>
<keyword evidence="4" id="KW-0732">Signal</keyword>
<keyword evidence="6" id="KW-1185">Reference proteome</keyword>
<feature type="compositionally biased region" description="Low complexity" evidence="3">
    <location>
        <begin position="193"/>
        <end position="220"/>
    </location>
</feature>
<proteinExistence type="inferred from homology"/>
<evidence type="ECO:0000256" key="2">
    <source>
        <dbReference type="ARBA" id="ARBA00023180"/>
    </source>
</evidence>
<reference evidence="5" key="3">
    <citation type="journal article" date="2017" name="Nature">
        <title>Genome sequence of the progenitor of the wheat D genome Aegilops tauschii.</title>
        <authorList>
            <person name="Luo M.C."/>
            <person name="Gu Y.Q."/>
            <person name="Puiu D."/>
            <person name="Wang H."/>
            <person name="Twardziok S.O."/>
            <person name="Deal K.R."/>
            <person name="Huo N."/>
            <person name="Zhu T."/>
            <person name="Wang L."/>
            <person name="Wang Y."/>
            <person name="McGuire P.E."/>
            <person name="Liu S."/>
            <person name="Long H."/>
            <person name="Ramasamy R.K."/>
            <person name="Rodriguez J.C."/>
            <person name="Van S.L."/>
            <person name="Yuan L."/>
            <person name="Wang Z."/>
            <person name="Xia Z."/>
            <person name="Xiao L."/>
            <person name="Anderson O.D."/>
            <person name="Ouyang S."/>
            <person name="Liang Y."/>
            <person name="Zimin A.V."/>
            <person name="Pertea G."/>
            <person name="Qi P."/>
            <person name="Bennetzen J.L."/>
            <person name="Dai X."/>
            <person name="Dawson M.W."/>
            <person name="Muller H.G."/>
            <person name="Kugler K."/>
            <person name="Rivarola-Duarte L."/>
            <person name="Spannagl M."/>
            <person name="Mayer K.F.X."/>
            <person name="Lu F.H."/>
            <person name="Bevan M.W."/>
            <person name="Leroy P."/>
            <person name="Li P."/>
            <person name="You F.M."/>
            <person name="Sun Q."/>
            <person name="Liu Z."/>
            <person name="Lyons E."/>
            <person name="Wicker T."/>
            <person name="Salzberg S.L."/>
            <person name="Devos K.M."/>
            <person name="Dvorak J."/>
        </authorList>
    </citation>
    <scope>NUCLEOTIDE SEQUENCE [LARGE SCALE GENOMIC DNA]</scope>
    <source>
        <strain evidence="5">cv. AL8/78</strain>
    </source>
</reference>
<dbReference type="STRING" id="200361.A0A453EE93"/>
<reference evidence="5" key="4">
    <citation type="submission" date="2019-03" db="UniProtKB">
        <authorList>
            <consortium name="EnsemblPlants"/>
        </authorList>
    </citation>
    <scope>IDENTIFICATION</scope>
</reference>
<dbReference type="Pfam" id="PF00657">
    <property type="entry name" value="Lipase_GDSL"/>
    <property type="match status" value="1"/>
</dbReference>
<dbReference type="InterPro" id="IPR001087">
    <property type="entry name" value="GDSL"/>
</dbReference>
<dbReference type="EnsemblPlants" id="AET3Gv20313900.4">
    <property type="protein sequence ID" value="AET3Gv20313900.4"/>
    <property type="gene ID" value="AET3Gv20313900"/>
</dbReference>
<reference evidence="6" key="2">
    <citation type="journal article" date="2017" name="Nat. Plants">
        <title>The Aegilops tauschii genome reveals multiple impacts of transposons.</title>
        <authorList>
            <person name="Zhao G."/>
            <person name="Zou C."/>
            <person name="Li K."/>
            <person name="Wang K."/>
            <person name="Li T."/>
            <person name="Gao L."/>
            <person name="Zhang X."/>
            <person name="Wang H."/>
            <person name="Yang Z."/>
            <person name="Liu X."/>
            <person name="Jiang W."/>
            <person name="Mao L."/>
            <person name="Kong X."/>
            <person name="Jiao Y."/>
            <person name="Jia J."/>
        </authorList>
    </citation>
    <scope>NUCLEOTIDE SEQUENCE [LARGE SCALE GENOMIC DNA]</scope>
    <source>
        <strain evidence="6">cv. AL8/78</strain>
    </source>
</reference>
<dbReference type="Proteomes" id="UP000015105">
    <property type="component" value="Chromosome 3D"/>
</dbReference>
<organism evidence="5 6">
    <name type="scientific">Aegilops tauschii subsp. strangulata</name>
    <name type="common">Goatgrass</name>
    <dbReference type="NCBI Taxonomy" id="200361"/>
    <lineage>
        <taxon>Eukaryota</taxon>
        <taxon>Viridiplantae</taxon>
        <taxon>Streptophyta</taxon>
        <taxon>Embryophyta</taxon>
        <taxon>Tracheophyta</taxon>
        <taxon>Spermatophyta</taxon>
        <taxon>Magnoliopsida</taxon>
        <taxon>Liliopsida</taxon>
        <taxon>Poales</taxon>
        <taxon>Poaceae</taxon>
        <taxon>BOP clade</taxon>
        <taxon>Pooideae</taxon>
        <taxon>Triticodae</taxon>
        <taxon>Triticeae</taxon>
        <taxon>Triticinae</taxon>
        <taxon>Aegilops</taxon>
    </lineage>
</organism>
<protein>
    <recommendedName>
        <fullName evidence="7">GDSL esterase/lipase</fullName>
    </recommendedName>
</protein>
<keyword evidence="2" id="KW-0325">Glycoprotein</keyword>
<evidence type="ECO:0000256" key="3">
    <source>
        <dbReference type="SAM" id="MobiDB-lite"/>
    </source>
</evidence>
<evidence type="ECO:0000256" key="4">
    <source>
        <dbReference type="SAM" id="SignalP"/>
    </source>
</evidence>
<evidence type="ECO:0000313" key="6">
    <source>
        <dbReference type="Proteomes" id="UP000015105"/>
    </source>
</evidence>
<feature type="chain" id="PRO_5019470574" description="GDSL esterase/lipase" evidence="4">
    <location>
        <begin position="25"/>
        <end position="423"/>
    </location>
</feature>
<dbReference type="GO" id="GO:0016788">
    <property type="term" value="F:hydrolase activity, acting on ester bonds"/>
    <property type="evidence" value="ECO:0007669"/>
    <property type="project" value="InterPro"/>
</dbReference>
<reference evidence="6" key="1">
    <citation type="journal article" date="2014" name="Science">
        <title>Ancient hybridizations among the ancestral genomes of bread wheat.</title>
        <authorList>
            <consortium name="International Wheat Genome Sequencing Consortium,"/>
            <person name="Marcussen T."/>
            <person name="Sandve S.R."/>
            <person name="Heier L."/>
            <person name="Spannagl M."/>
            <person name="Pfeifer M."/>
            <person name="Jakobsen K.S."/>
            <person name="Wulff B.B."/>
            <person name="Steuernagel B."/>
            <person name="Mayer K.F."/>
            <person name="Olsen O.A."/>
        </authorList>
    </citation>
    <scope>NUCLEOTIDE SEQUENCE [LARGE SCALE GENOMIC DNA]</scope>
    <source>
        <strain evidence="6">cv. AL8/78</strain>
    </source>
</reference>
<comment type="similarity">
    <text evidence="1">Belongs to the 'GDSL' lipolytic enzyme family.</text>
</comment>
<dbReference type="Gramene" id="AET3Gv20313900.4">
    <property type="protein sequence ID" value="AET3Gv20313900.4"/>
    <property type="gene ID" value="AET3Gv20313900"/>
</dbReference>
<dbReference type="Gene3D" id="3.40.50.1110">
    <property type="entry name" value="SGNH hydrolase"/>
    <property type="match status" value="2"/>
</dbReference>
<dbReference type="PANTHER" id="PTHR22835:SF667">
    <property type="entry name" value="OS06G0129600 PROTEIN"/>
    <property type="match status" value="1"/>
</dbReference>
<feature type="compositionally biased region" description="Pro residues" evidence="3">
    <location>
        <begin position="221"/>
        <end position="231"/>
    </location>
</feature>
<evidence type="ECO:0000256" key="1">
    <source>
        <dbReference type="ARBA" id="ARBA00008668"/>
    </source>
</evidence>
<dbReference type="AlphaFoldDB" id="A0A453EE93"/>
<dbReference type="InterPro" id="IPR036514">
    <property type="entry name" value="SGNH_hydro_sf"/>
</dbReference>
<feature type="signal peptide" evidence="4">
    <location>
        <begin position="1"/>
        <end position="24"/>
    </location>
</feature>
<feature type="region of interest" description="Disordered" evidence="3">
    <location>
        <begin position="193"/>
        <end position="235"/>
    </location>
</feature>
<evidence type="ECO:0000313" key="5">
    <source>
        <dbReference type="EnsemblPlants" id="AET3Gv20313900.4"/>
    </source>
</evidence>